<organism evidence="1 2">
    <name type="scientific">Sinanodonta woodiana</name>
    <name type="common">Chinese pond mussel</name>
    <name type="synonym">Anodonta woodiana</name>
    <dbReference type="NCBI Taxonomy" id="1069815"/>
    <lineage>
        <taxon>Eukaryota</taxon>
        <taxon>Metazoa</taxon>
        <taxon>Spiralia</taxon>
        <taxon>Lophotrochozoa</taxon>
        <taxon>Mollusca</taxon>
        <taxon>Bivalvia</taxon>
        <taxon>Autobranchia</taxon>
        <taxon>Heteroconchia</taxon>
        <taxon>Palaeoheterodonta</taxon>
        <taxon>Unionida</taxon>
        <taxon>Unionoidea</taxon>
        <taxon>Unionidae</taxon>
        <taxon>Unioninae</taxon>
        <taxon>Sinanodonta</taxon>
    </lineage>
</organism>
<comment type="caution">
    <text evidence="1">The sequence shown here is derived from an EMBL/GenBank/DDBJ whole genome shotgun (WGS) entry which is preliminary data.</text>
</comment>
<keyword evidence="2" id="KW-1185">Reference proteome</keyword>
<proteinExistence type="predicted"/>
<dbReference type="Proteomes" id="UP001634394">
    <property type="component" value="Unassembled WGS sequence"/>
</dbReference>
<dbReference type="EMBL" id="JBJQND010000008">
    <property type="protein sequence ID" value="KAL3868573.1"/>
    <property type="molecule type" value="Genomic_DNA"/>
</dbReference>
<reference evidence="1 2" key="1">
    <citation type="submission" date="2024-11" db="EMBL/GenBank/DDBJ databases">
        <title>Chromosome-level genome assembly of the freshwater bivalve Anodonta woodiana.</title>
        <authorList>
            <person name="Chen X."/>
        </authorList>
    </citation>
    <scope>NUCLEOTIDE SEQUENCE [LARGE SCALE GENOMIC DNA]</scope>
    <source>
        <strain evidence="1">MN2024</strain>
        <tissue evidence="1">Gills</tissue>
    </source>
</reference>
<evidence type="ECO:0000313" key="1">
    <source>
        <dbReference type="EMBL" id="KAL3868573.1"/>
    </source>
</evidence>
<name>A0ABD3W793_SINWO</name>
<accession>A0ABD3W793</accession>
<dbReference type="AlphaFoldDB" id="A0ABD3W793"/>
<sequence length="201" mass="23287">MFNPRYDYCFCSSCHTSRGDNKVYPRGNPPKNYILPLGWRRFGLNVHHIPKGFTTDEIFTTWHMAFHGTHINTLVSIWKIGFEIPGGKTAEGAVIKPWKGHFNYIVAPNNFDYEQIFVTPSPTYAGKAAYSHEHQFYDRVTQQSYDCHVALQVRIKPGSYDIGRETIGEWNIDPHVRDEEMEWSTKDRNAIMTTGLLVRMQ</sequence>
<gene>
    <name evidence="1" type="ORF">ACJMK2_041374</name>
</gene>
<evidence type="ECO:0000313" key="2">
    <source>
        <dbReference type="Proteomes" id="UP001634394"/>
    </source>
</evidence>
<protein>
    <submittedName>
        <fullName evidence="1">Uncharacterized protein</fullName>
    </submittedName>
</protein>